<dbReference type="KEGG" id="pec:W5S_3539"/>
<dbReference type="Gene3D" id="3.30.450.360">
    <property type="match status" value="1"/>
</dbReference>
<proteinExistence type="predicted"/>
<reference evidence="1 2" key="1">
    <citation type="journal article" date="2012" name="J. Bacteriol.">
        <title>Genome sequence of Pectobacterium sp. strain SCC3193.</title>
        <authorList>
            <person name="Koskinen J.P."/>
            <person name="Laine P."/>
            <person name="Niemi O."/>
            <person name="Nykyri J."/>
            <person name="Harjunpaa H."/>
            <person name="Auvinen P."/>
            <person name="Paulin L."/>
            <person name="Pirhonen M."/>
            <person name="Palva T."/>
            <person name="Holm L."/>
        </authorList>
    </citation>
    <scope>NUCLEOTIDE SEQUENCE [LARGE SCALE GENOMIC DNA]</scope>
    <source>
        <strain evidence="1 2">SCC3193</strain>
    </source>
</reference>
<dbReference type="Proteomes" id="UP000008044">
    <property type="component" value="Chromosome"/>
</dbReference>
<accession>A0A0H3IC73</accession>
<dbReference type="PATRIC" id="fig|1166016.3.peg.3601"/>
<sequence>MQGMLVLMALLVLIGGYQGARSAGDALGDSVIETSTARHMLQTANTLGRLKAQGINVLSLCPGNRPSNLLSIPGLEDNSDPDIYCTEHNGRVVVWAKEKPGMARVLRELSHDSRLLARISDGRVNTLVDPAPWSVPLPASVMEGSLVYIN</sequence>
<name>A0A0H3IC73_PECPM</name>
<dbReference type="AlphaFoldDB" id="A0A0H3IC73"/>
<gene>
    <name evidence="1" type="ordered locus">W5S_3539</name>
</gene>
<organism evidence="1 2">
    <name type="scientific">Pectobacterium parmentieri</name>
    <dbReference type="NCBI Taxonomy" id="1905730"/>
    <lineage>
        <taxon>Bacteria</taxon>
        <taxon>Pseudomonadati</taxon>
        <taxon>Pseudomonadota</taxon>
        <taxon>Gammaproteobacteria</taxon>
        <taxon>Enterobacterales</taxon>
        <taxon>Pectobacteriaceae</taxon>
        <taxon>Pectobacterium</taxon>
    </lineage>
</organism>
<dbReference type="EMBL" id="CP003415">
    <property type="protein sequence ID" value="AFI91609.1"/>
    <property type="molecule type" value="Genomic_DNA"/>
</dbReference>
<protein>
    <submittedName>
        <fullName evidence="1">PilM protein</fullName>
    </submittedName>
</protein>
<dbReference type="eggNOG" id="ENOG5031HQC">
    <property type="taxonomic scope" value="Bacteria"/>
</dbReference>
<dbReference type="STRING" id="1905730.W5S_3539"/>
<evidence type="ECO:0000313" key="2">
    <source>
        <dbReference type="Proteomes" id="UP000008044"/>
    </source>
</evidence>
<evidence type="ECO:0000313" key="1">
    <source>
        <dbReference type="EMBL" id="AFI91609.1"/>
    </source>
</evidence>
<dbReference type="HOGENOM" id="CLU_1738788_0_0_6"/>